<dbReference type="PROSITE" id="PS50240">
    <property type="entry name" value="TRYPSIN_DOM"/>
    <property type="match status" value="1"/>
</dbReference>
<dbReference type="PANTHER" id="PTHR15462">
    <property type="entry name" value="SERINE PROTEASE"/>
    <property type="match status" value="1"/>
</dbReference>
<accession>A0ABS1D5C4</accession>
<evidence type="ECO:0000313" key="3">
    <source>
        <dbReference type="EMBL" id="MBK1661675.1"/>
    </source>
</evidence>
<keyword evidence="4" id="KW-1185">Reference proteome</keyword>
<evidence type="ECO:0000313" key="4">
    <source>
        <dbReference type="Proteomes" id="UP000697995"/>
    </source>
</evidence>
<comment type="caution">
    <text evidence="3">The sequence shown here is derived from an EMBL/GenBank/DDBJ whole genome shotgun (WGS) entry which is preliminary data.</text>
</comment>
<dbReference type="EMBL" id="NRSG01000347">
    <property type="protein sequence ID" value="MBK1661675.1"/>
    <property type="molecule type" value="Genomic_DNA"/>
</dbReference>
<dbReference type="Proteomes" id="UP000697995">
    <property type="component" value="Unassembled WGS sequence"/>
</dbReference>
<gene>
    <name evidence="3" type="ORF">CKO45_26065</name>
</gene>
<dbReference type="SMART" id="SM00020">
    <property type="entry name" value="Tryp_SPc"/>
    <property type="match status" value="1"/>
</dbReference>
<evidence type="ECO:0000259" key="2">
    <source>
        <dbReference type="PROSITE" id="PS50240"/>
    </source>
</evidence>
<dbReference type="SUPFAM" id="SSF50494">
    <property type="entry name" value="Trypsin-like serine proteases"/>
    <property type="match status" value="1"/>
</dbReference>
<dbReference type="InterPro" id="IPR043504">
    <property type="entry name" value="Peptidase_S1_PA_chymotrypsin"/>
</dbReference>
<dbReference type="InterPro" id="IPR001254">
    <property type="entry name" value="Trypsin_dom"/>
</dbReference>
<keyword evidence="1" id="KW-0732">Signal</keyword>
<dbReference type="PROSITE" id="PS00134">
    <property type="entry name" value="TRYPSIN_HIS"/>
    <property type="match status" value="1"/>
</dbReference>
<dbReference type="InterPro" id="IPR018114">
    <property type="entry name" value="TRYPSIN_HIS"/>
</dbReference>
<evidence type="ECO:0000256" key="1">
    <source>
        <dbReference type="ARBA" id="ARBA00022729"/>
    </source>
</evidence>
<dbReference type="PANTHER" id="PTHR15462:SF8">
    <property type="entry name" value="SERINE PROTEASE"/>
    <property type="match status" value="1"/>
</dbReference>
<sequence>MTLPPSFSAMFEGFRAHSGRVPIGACVRMATLAAAAVLGAPLLPGAAAAQDAPRLPLAVLPGIGAADPRQPVAIGAAPWRALGRVQTELGGRCTGTLVAPRLVLTAAHCLVNGRSRSLVQPGSVHFLLGYDRGDAVAHARVAAFQVGPGFQANPIGPGSADWAVLVLAEPIGRPDRMLHLLRDPPAPRTPLMLGGYQQDRPEVLLADSGCRAIGILRQGAGSMLAHDCAGTRGASGAPLLARGPDGLWGIAGVASSVQADAALGLAVPAAAIALPADQPRPR</sequence>
<dbReference type="Gene3D" id="2.40.10.10">
    <property type="entry name" value="Trypsin-like serine proteases"/>
    <property type="match status" value="2"/>
</dbReference>
<protein>
    <recommendedName>
        <fullName evidence="2">Peptidase S1 domain-containing protein</fullName>
    </recommendedName>
</protein>
<organism evidence="3 4">
    <name type="scientific">Paracraurococcus ruber</name>
    <dbReference type="NCBI Taxonomy" id="77675"/>
    <lineage>
        <taxon>Bacteria</taxon>
        <taxon>Pseudomonadati</taxon>
        <taxon>Pseudomonadota</taxon>
        <taxon>Alphaproteobacteria</taxon>
        <taxon>Acetobacterales</taxon>
        <taxon>Roseomonadaceae</taxon>
        <taxon>Paracraurococcus</taxon>
    </lineage>
</organism>
<proteinExistence type="predicted"/>
<name>A0ABS1D5C4_9PROT</name>
<dbReference type="Pfam" id="PF00089">
    <property type="entry name" value="Trypsin"/>
    <property type="match status" value="1"/>
</dbReference>
<dbReference type="InterPro" id="IPR050966">
    <property type="entry name" value="Glutamyl_endopeptidase"/>
</dbReference>
<dbReference type="InterPro" id="IPR009003">
    <property type="entry name" value="Peptidase_S1_PA"/>
</dbReference>
<reference evidence="3 4" key="1">
    <citation type="journal article" date="2020" name="Microorganisms">
        <title>Osmotic Adaptation and Compatible Solute Biosynthesis of Phototrophic Bacteria as Revealed from Genome Analyses.</title>
        <authorList>
            <person name="Imhoff J.F."/>
            <person name="Rahn T."/>
            <person name="Kunzel S."/>
            <person name="Keller A."/>
            <person name="Neulinger S.C."/>
        </authorList>
    </citation>
    <scope>NUCLEOTIDE SEQUENCE [LARGE SCALE GENOMIC DNA]</scope>
    <source>
        <strain evidence="3 4">DSM 15382</strain>
    </source>
</reference>
<feature type="domain" description="Peptidase S1" evidence="2">
    <location>
        <begin position="59"/>
        <end position="282"/>
    </location>
</feature>